<comment type="caution">
    <text evidence="1">The sequence shown here is derived from an EMBL/GenBank/DDBJ whole genome shotgun (WGS) entry which is preliminary data.</text>
</comment>
<name>A0A3S1A0X4_ELYCH</name>
<reference evidence="1 2" key="1">
    <citation type="submission" date="2019-01" db="EMBL/GenBank/DDBJ databases">
        <title>A draft genome assembly of the solar-powered sea slug Elysia chlorotica.</title>
        <authorList>
            <person name="Cai H."/>
            <person name="Li Q."/>
            <person name="Fang X."/>
            <person name="Li J."/>
            <person name="Curtis N.E."/>
            <person name="Altenburger A."/>
            <person name="Shibata T."/>
            <person name="Feng M."/>
            <person name="Maeda T."/>
            <person name="Schwartz J.A."/>
            <person name="Shigenobu S."/>
            <person name="Lundholm N."/>
            <person name="Nishiyama T."/>
            <person name="Yang H."/>
            <person name="Hasebe M."/>
            <person name="Li S."/>
            <person name="Pierce S.K."/>
            <person name="Wang J."/>
        </authorList>
    </citation>
    <scope>NUCLEOTIDE SEQUENCE [LARGE SCALE GENOMIC DNA]</scope>
    <source>
        <strain evidence="1">EC2010</strain>
        <tissue evidence="1">Whole organism of an adult</tissue>
    </source>
</reference>
<dbReference type="EMBL" id="RQTK01000099">
    <property type="protein sequence ID" value="RUS87860.1"/>
    <property type="molecule type" value="Genomic_DNA"/>
</dbReference>
<dbReference type="AlphaFoldDB" id="A0A3S1A0X4"/>
<accession>A0A3S1A0X4</accession>
<sequence>MIHYENRQNFSYRTKYDFLDENFSKIANECDNILAQNKLTSEYFRVEILKDFYFLEEHAILVLPTLTHNKVLCLIIHTIQWRFRTMTQISVIFCHSVFFLL</sequence>
<dbReference type="Proteomes" id="UP000271974">
    <property type="component" value="Unassembled WGS sequence"/>
</dbReference>
<keyword evidence="2" id="KW-1185">Reference proteome</keyword>
<organism evidence="1 2">
    <name type="scientific">Elysia chlorotica</name>
    <name type="common">Eastern emerald elysia</name>
    <name type="synonym">Sea slug</name>
    <dbReference type="NCBI Taxonomy" id="188477"/>
    <lineage>
        <taxon>Eukaryota</taxon>
        <taxon>Metazoa</taxon>
        <taxon>Spiralia</taxon>
        <taxon>Lophotrochozoa</taxon>
        <taxon>Mollusca</taxon>
        <taxon>Gastropoda</taxon>
        <taxon>Heterobranchia</taxon>
        <taxon>Euthyneura</taxon>
        <taxon>Panpulmonata</taxon>
        <taxon>Sacoglossa</taxon>
        <taxon>Placobranchoidea</taxon>
        <taxon>Plakobranchidae</taxon>
        <taxon>Elysia</taxon>
    </lineage>
</organism>
<protein>
    <submittedName>
        <fullName evidence="1">Uncharacterized protein</fullName>
    </submittedName>
</protein>
<evidence type="ECO:0000313" key="2">
    <source>
        <dbReference type="Proteomes" id="UP000271974"/>
    </source>
</evidence>
<proteinExistence type="predicted"/>
<evidence type="ECO:0000313" key="1">
    <source>
        <dbReference type="EMBL" id="RUS87860.1"/>
    </source>
</evidence>
<gene>
    <name evidence="1" type="ORF">EGW08_004393</name>
</gene>